<keyword evidence="1" id="KW-0812">Transmembrane</keyword>
<evidence type="ECO:0000313" key="2">
    <source>
        <dbReference type="EMBL" id="HIZ34233.1"/>
    </source>
</evidence>
<comment type="caution">
    <text evidence="2">The sequence shown here is derived from an EMBL/GenBank/DDBJ whole genome shotgun (WGS) entry which is preliminary data.</text>
</comment>
<keyword evidence="1" id="KW-0472">Membrane</keyword>
<feature type="transmembrane region" description="Helical" evidence="1">
    <location>
        <begin position="61"/>
        <end position="82"/>
    </location>
</feature>
<keyword evidence="1" id="KW-1133">Transmembrane helix</keyword>
<feature type="non-terminal residue" evidence="2">
    <location>
        <position position="140"/>
    </location>
</feature>
<feature type="transmembrane region" description="Helical" evidence="1">
    <location>
        <begin position="33"/>
        <end position="49"/>
    </location>
</feature>
<gene>
    <name evidence="2" type="ORF">H9815_00510</name>
</gene>
<reference evidence="2" key="2">
    <citation type="submission" date="2021-04" db="EMBL/GenBank/DDBJ databases">
        <authorList>
            <person name="Gilroy R."/>
        </authorList>
    </citation>
    <scope>NUCLEOTIDE SEQUENCE</scope>
    <source>
        <strain evidence="2">ChiGjej4B4-7305</strain>
    </source>
</reference>
<dbReference type="EMBL" id="DXBY01000013">
    <property type="protein sequence ID" value="HIZ34233.1"/>
    <property type="molecule type" value="Genomic_DNA"/>
</dbReference>
<organism evidence="2 3">
    <name type="scientific">Candidatus Ruania gallistercoris</name>
    <dbReference type="NCBI Taxonomy" id="2838746"/>
    <lineage>
        <taxon>Bacteria</taxon>
        <taxon>Bacillati</taxon>
        <taxon>Actinomycetota</taxon>
        <taxon>Actinomycetes</taxon>
        <taxon>Micrococcales</taxon>
        <taxon>Ruaniaceae</taxon>
        <taxon>Ruania</taxon>
    </lineage>
</organism>
<sequence length="140" mass="14178">MADQDADSRDDPPATPRMTTYARGVRTALRQNASAYGFSISITVSYGLVSGPRSSITAGQTIAFGAGAALAFVVVGAVFVAVTSRGSLLESRQALTFSGGVDLLSVAAAIAAGYGLSQITGPWAWPLTGAGTVTCYLLVG</sequence>
<evidence type="ECO:0000313" key="3">
    <source>
        <dbReference type="Proteomes" id="UP000824037"/>
    </source>
</evidence>
<protein>
    <submittedName>
        <fullName evidence="2">Uncharacterized protein</fullName>
    </submittedName>
</protein>
<reference evidence="2" key="1">
    <citation type="journal article" date="2021" name="PeerJ">
        <title>Extensive microbial diversity within the chicken gut microbiome revealed by metagenomics and culture.</title>
        <authorList>
            <person name="Gilroy R."/>
            <person name="Ravi A."/>
            <person name="Getino M."/>
            <person name="Pursley I."/>
            <person name="Horton D.L."/>
            <person name="Alikhan N.F."/>
            <person name="Baker D."/>
            <person name="Gharbi K."/>
            <person name="Hall N."/>
            <person name="Watson M."/>
            <person name="Adriaenssens E.M."/>
            <person name="Foster-Nyarko E."/>
            <person name="Jarju S."/>
            <person name="Secka A."/>
            <person name="Antonio M."/>
            <person name="Oren A."/>
            <person name="Chaudhuri R.R."/>
            <person name="La Ragione R."/>
            <person name="Hildebrand F."/>
            <person name="Pallen M.J."/>
        </authorList>
    </citation>
    <scope>NUCLEOTIDE SEQUENCE</scope>
    <source>
        <strain evidence="2">ChiGjej4B4-7305</strain>
    </source>
</reference>
<accession>A0A9D2EBA7</accession>
<feature type="transmembrane region" description="Helical" evidence="1">
    <location>
        <begin position="94"/>
        <end position="116"/>
    </location>
</feature>
<dbReference type="AlphaFoldDB" id="A0A9D2EBA7"/>
<proteinExistence type="predicted"/>
<evidence type="ECO:0000256" key="1">
    <source>
        <dbReference type="SAM" id="Phobius"/>
    </source>
</evidence>
<dbReference type="Proteomes" id="UP000824037">
    <property type="component" value="Unassembled WGS sequence"/>
</dbReference>
<name>A0A9D2EBA7_9MICO</name>